<accession>A0AAE1CPT2</accession>
<reference evidence="1" key="1">
    <citation type="journal article" date="2023" name="G3 (Bethesda)">
        <title>A reference genome for the long-term kleptoplast-retaining sea slug Elysia crispata morphotype clarki.</title>
        <authorList>
            <person name="Eastman K.E."/>
            <person name="Pendleton A.L."/>
            <person name="Shaikh M.A."/>
            <person name="Suttiyut T."/>
            <person name="Ogas R."/>
            <person name="Tomko P."/>
            <person name="Gavelis G."/>
            <person name="Widhalm J.R."/>
            <person name="Wisecaver J.H."/>
        </authorList>
    </citation>
    <scope>NUCLEOTIDE SEQUENCE</scope>
    <source>
        <strain evidence="1">ECLA1</strain>
    </source>
</reference>
<sequence>MGLGPGNSYDNSPVAFITTHGANCEHHVRATFIGHQLPVRVKDKTPSALSYSALTYDPPGTVSEMGTFFFF</sequence>
<dbReference type="Proteomes" id="UP001283361">
    <property type="component" value="Unassembled WGS sequence"/>
</dbReference>
<dbReference type="AlphaFoldDB" id="A0AAE1CPT2"/>
<proteinExistence type="predicted"/>
<evidence type="ECO:0000313" key="2">
    <source>
        <dbReference type="Proteomes" id="UP001283361"/>
    </source>
</evidence>
<gene>
    <name evidence="1" type="ORF">RRG08_018344</name>
</gene>
<comment type="caution">
    <text evidence="1">The sequence shown here is derived from an EMBL/GenBank/DDBJ whole genome shotgun (WGS) entry which is preliminary data.</text>
</comment>
<organism evidence="1 2">
    <name type="scientific">Elysia crispata</name>
    <name type="common">lettuce slug</name>
    <dbReference type="NCBI Taxonomy" id="231223"/>
    <lineage>
        <taxon>Eukaryota</taxon>
        <taxon>Metazoa</taxon>
        <taxon>Spiralia</taxon>
        <taxon>Lophotrochozoa</taxon>
        <taxon>Mollusca</taxon>
        <taxon>Gastropoda</taxon>
        <taxon>Heterobranchia</taxon>
        <taxon>Euthyneura</taxon>
        <taxon>Panpulmonata</taxon>
        <taxon>Sacoglossa</taxon>
        <taxon>Placobranchoidea</taxon>
        <taxon>Plakobranchidae</taxon>
        <taxon>Elysia</taxon>
    </lineage>
</organism>
<protein>
    <submittedName>
        <fullName evidence="1">Uncharacterized protein</fullName>
    </submittedName>
</protein>
<keyword evidence="2" id="KW-1185">Reference proteome</keyword>
<dbReference type="EMBL" id="JAWDGP010007244">
    <property type="protein sequence ID" value="KAK3727360.1"/>
    <property type="molecule type" value="Genomic_DNA"/>
</dbReference>
<name>A0AAE1CPT2_9GAST</name>
<evidence type="ECO:0000313" key="1">
    <source>
        <dbReference type="EMBL" id="KAK3727360.1"/>
    </source>
</evidence>